<gene>
    <name evidence="1" type="ORF">UX33_C0011G0014</name>
</gene>
<accession>A0A0G1NP69</accession>
<dbReference type="Proteomes" id="UP000034569">
    <property type="component" value="Unassembled WGS sequence"/>
</dbReference>
<organism evidence="1 2">
    <name type="scientific">Candidatus Azambacteria bacterium GW2011_GWC1_46_13</name>
    <dbReference type="NCBI Taxonomy" id="1618619"/>
    <lineage>
        <taxon>Bacteria</taxon>
        <taxon>Candidatus Azamiibacteriota</taxon>
    </lineage>
</organism>
<comment type="caution">
    <text evidence="1">The sequence shown here is derived from an EMBL/GenBank/DDBJ whole genome shotgun (WGS) entry which is preliminary data.</text>
</comment>
<sequence length="33" mass="4185">MAQLFKRYLFILRSVYMHPDFVYNKMEDWKNIS</sequence>
<name>A0A0G1NP69_9BACT</name>
<reference evidence="1 2" key="1">
    <citation type="journal article" date="2015" name="Nature">
        <title>rRNA introns, odd ribosomes, and small enigmatic genomes across a large radiation of phyla.</title>
        <authorList>
            <person name="Brown C.T."/>
            <person name="Hug L.A."/>
            <person name="Thomas B.C."/>
            <person name="Sharon I."/>
            <person name="Castelle C.J."/>
            <person name="Singh A."/>
            <person name="Wilkins M.J."/>
            <person name="Williams K.H."/>
            <person name="Banfield J.F."/>
        </authorList>
    </citation>
    <scope>NUCLEOTIDE SEQUENCE [LARGE SCALE GENOMIC DNA]</scope>
</reference>
<dbReference type="AlphaFoldDB" id="A0A0G1NP69"/>
<proteinExistence type="predicted"/>
<dbReference type="EMBL" id="LCLU01000011">
    <property type="protein sequence ID" value="KKU22474.1"/>
    <property type="molecule type" value="Genomic_DNA"/>
</dbReference>
<protein>
    <submittedName>
        <fullName evidence="1">Uncharacterized protein</fullName>
    </submittedName>
</protein>
<evidence type="ECO:0000313" key="2">
    <source>
        <dbReference type="Proteomes" id="UP000034569"/>
    </source>
</evidence>
<evidence type="ECO:0000313" key="1">
    <source>
        <dbReference type="EMBL" id="KKU22474.1"/>
    </source>
</evidence>